<dbReference type="PANTHER" id="PTHR11439">
    <property type="entry name" value="GAG-POL-RELATED RETROTRANSPOSON"/>
    <property type="match status" value="1"/>
</dbReference>
<keyword evidence="3" id="KW-1185">Reference proteome</keyword>
<dbReference type="InterPro" id="IPR013103">
    <property type="entry name" value="RVT_2"/>
</dbReference>
<evidence type="ECO:0000313" key="2">
    <source>
        <dbReference type="EMBL" id="GKV47195.1"/>
    </source>
</evidence>
<protein>
    <recommendedName>
        <fullName evidence="1">Reverse transcriptase Ty1/copia-type domain-containing protein</fullName>
    </recommendedName>
</protein>
<reference evidence="2 3" key="1">
    <citation type="journal article" date="2021" name="Commun. Biol.">
        <title>The genome of Shorea leprosula (Dipterocarpaceae) highlights the ecological relevance of drought in aseasonal tropical rainforests.</title>
        <authorList>
            <person name="Ng K.K.S."/>
            <person name="Kobayashi M.J."/>
            <person name="Fawcett J.A."/>
            <person name="Hatakeyama M."/>
            <person name="Paape T."/>
            <person name="Ng C.H."/>
            <person name="Ang C.C."/>
            <person name="Tnah L.H."/>
            <person name="Lee C.T."/>
            <person name="Nishiyama T."/>
            <person name="Sese J."/>
            <person name="O'Brien M.J."/>
            <person name="Copetti D."/>
            <person name="Mohd Noor M.I."/>
            <person name="Ong R.C."/>
            <person name="Putra M."/>
            <person name="Sireger I.Z."/>
            <person name="Indrioko S."/>
            <person name="Kosugi Y."/>
            <person name="Izuno A."/>
            <person name="Isagi Y."/>
            <person name="Lee S.L."/>
            <person name="Shimizu K.K."/>
        </authorList>
    </citation>
    <scope>NUCLEOTIDE SEQUENCE [LARGE SCALE GENOMIC DNA]</scope>
    <source>
        <strain evidence="2">214</strain>
    </source>
</reference>
<dbReference type="InterPro" id="IPR043502">
    <property type="entry name" value="DNA/RNA_pol_sf"/>
</dbReference>
<evidence type="ECO:0000313" key="3">
    <source>
        <dbReference type="Proteomes" id="UP001054252"/>
    </source>
</evidence>
<gene>
    <name evidence="2" type="ORF">SLEP1_g54115</name>
</gene>
<name>A0AAV5MBN9_9ROSI</name>
<dbReference type="PANTHER" id="PTHR11439:SF498">
    <property type="entry name" value="DNAK FAMILY PROTEIN"/>
    <property type="match status" value="1"/>
</dbReference>
<proteinExistence type="predicted"/>
<feature type="domain" description="Reverse transcriptase Ty1/copia-type" evidence="1">
    <location>
        <begin position="12"/>
        <end position="168"/>
    </location>
</feature>
<dbReference type="Proteomes" id="UP001054252">
    <property type="component" value="Unassembled WGS sequence"/>
</dbReference>
<organism evidence="2 3">
    <name type="scientific">Rubroshorea leprosula</name>
    <dbReference type="NCBI Taxonomy" id="152421"/>
    <lineage>
        <taxon>Eukaryota</taxon>
        <taxon>Viridiplantae</taxon>
        <taxon>Streptophyta</taxon>
        <taxon>Embryophyta</taxon>
        <taxon>Tracheophyta</taxon>
        <taxon>Spermatophyta</taxon>
        <taxon>Magnoliopsida</taxon>
        <taxon>eudicotyledons</taxon>
        <taxon>Gunneridae</taxon>
        <taxon>Pentapetalae</taxon>
        <taxon>rosids</taxon>
        <taxon>malvids</taxon>
        <taxon>Malvales</taxon>
        <taxon>Dipterocarpaceae</taxon>
        <taxon>Rubroshorea</taxon>
    </lineage>
</organism>
<sequence>MQAERTALEDTNTWSLVTLPLDKKPIGCKWIFKIKRKYDGNIERYKARLVAKGFTQVEGVDYHDTFAPVAKIVTVCVLLAIVVVKQWPLHQLDVRNAFLHGDLYEEVYMTLPPRHPQKGEKDLVYKLRKSLYGLKQASRMWFAKFSATLLDMGFQQSYADYSLFTLTQGIYLCQRKYTLDLLNDASFLGTQTTETLMEQNLKLTPSDGSLLEDPSLYRRLVGRLIYLTIMRPDICFAVNILSQFMQSPRKPHLDAAHHLLHYLKKTLGQGILLSSGSSLQLQAFCDSDWVSCATTRRSTIGYFILLSDSPISWKSKK</sequence>
<accession>A0AAV5MBN9</accession>
<comment type="caution">
    <text evidence="2">The sequence shown here is derived from an EMBL/GenBank/DDBJ whole genome shotgun (WGS) entry which is preliminary data.</text>
</comment>
<evidence type="ECO:0000259" key="1">
    <source>
        <dbReference type="Pfam" id="PF07727"/>
    </source>
</evidence>
<dbReference type="SUPFAM" id="SSF56672">
    <property type="entry name" value="DNA/RNA polymerases"/>
    <property type="match status" value="1"/>
</dbReference>
<dbReference type="Pfam" id="PF07727">
    <property type="entry name" value="RVT_2"/>
    <property type="match status" value="1"/>
</dbReference>
<dbReference type="EMBL" id="BPVZ01000223">
    <property type="protein sequence ID" value="GKV47195.1"/>
    <property type="molecule type" value="Genomic_DNA"/>
</dbReference>
<dbReference type="AlphaFoldDB" id="A0AAV5MBN9"/>